<feature type="domain" description="PAS" evidence="2">
    <location>
        <begin position="4"/>
        <end position="75"/>
    </location>
</feature>
<dbReference type="PANTHER" id="PTHR44757">
    <property type="entry name" value="DIGUANYLATE CYCLASE DGCP"/>
    <property type="match status" value="1"/>
</dbReference>
<dbReference type="GO" id="GO:0052621">
    <property type="term" value="F:diguanylate cyclase activity"/>
    <property type="evidence" value="ECO:0007669"/>
    <property type="project" value="UniProtKB-EC"/>
</dbReference>
<protein>
    <submittedName>
        <fullName evidence="5">Diguanylate cyclase</fullName>
        <ecNumber evidence="5">2.7.7.65</ecNumber>
    </submittedName>
</protein>
<dbReference type="CDD" id="cd01949">
    <property type="entry name" value="GGDEF"/>
    <property type="match status" value="1"/>
</dbReference>
<dbReference type="Gene3D" id="3.30.70.270">
    <property type="match status" value="1"/>
</dbReference>
<dbReference type="InterPro" id="IPR035965">
    <property type="entry name" value="PAS-like_dom_sf"/>
</dbReference>
<comment type="caution">
    <text evidence="5">The sequence shown here is derived from an EMBL/GenBank/DDBJ whole genome shotgun (WGS) entry which is preliminary data.</text>
</comment>
<dbReference type="InterPro" id="IPR052155">
    <property type="entry name" value="Biofilm_reg_signaling"/>
</dbReference>
<feature type="domain" description="PAS" evidence="2">
    <location>
        <begin position="131"/>
        <end position="189"/>
    </location>
</feature>
<dbReference type="InterPro" id="IPR000160">
    <property type="entry name" value="GGDEF_dom"/>
</dbReference>
<accession>A0ABU2HI77</accession>
<organism evidence="5 6">
    <name type="scientific">Marinobacter xiaoshiensis</name>
    <dbReference type="NCBI Taxonomy" id="3073652"/>
    <lineage>
        <taxon>Bacteria</taxon>
        <taxon>Pseudomonadati</taxon>
        <taxon>Pseudomonadota</taxon>
        <taxon>Gammaproteobacteria</taxon>
        <taxon>Pseudomonadales</taxon>
        <taxon>Marinobacteraceae</taxon>
        <taxon>Marinobacter</taxon>
    </lineage>
</organism>
<dbReference type="EMBL" id="JAVMBO010000016">
    <property type="protein sequence ID" value="MDS1310774.1"/>
    <property type="molecule type" value="Genomic_DNA"/>
</dbReference>
<name>A0ABU2HI77_9GAMM</name>
<sequence length="576" mass="64394">MLLTDSVYERVAQNMSDFVALHSLDGLYVWVSPSVKRILGYDPEELVGTNPYDLFHPDDKTLIRSKTHQPAVTGEGNIRIRYRIRHASGKYIWFETLTQPIENDKGEVLELQTISRDVTEQVSLEHELAKSEALYRVAMDSLEEGVVVHDEAGRIIAHNPRAADILGMSTDELAGRAPRDPHWQSIHPDGTPFPPEAHPASITLRSGEACSKVLMGVHNSQWNSYRWISINSRSVHSEGCEEPGRAKVVVSFNDVTEQIERENQLRRWSTVYRFSGEAIVIADANGVIKDVNESFLRIIRNNRAAWVGRRLDEISLDSRSEDLFASTIWPALEADGNWRGELWLRDAEGGIQATWAAITKVNKTENAAAHFTLILSDFSERSIKDETLRFYAGNDSLTKLPNRLLLSDRFKVALNTSIRQGTTFACMYLDLDRFKPINDRYGHAVGDIVLQVIAQKISSIVRSMDTIARIGGDEFFGIVVGLEQESEYCAVAERIAKAITEPLDVHGHIISVGVSIGIALYPEHGQTQKSLMEASDAAMFEAKRKGLTVALAVSLRGDDSRPVDHPPANRLSRRQC</sequence>
<dbReference type="SUPFAM" id="SSF55073">
    <property type="entry name" value="Nucleotide cyclase"/>
    <property type="match status" value="1"/>
</dbReference>
<evidence type="ECO:0000256" key="1">
    <source>
        <dbReference type="SAM" id="MobiDB-lite"/>
    </source>
</evidence>
<dbReference type="PROSITE" id="PS50112">
    <property type="entry name" value="PAS"/>
    <property type="match status" value="2"/>
</dbReference>
<dbReference type="SMART" id="SM00267">
    <property type="entry name" value="GGDEF"/>
    <property type="match status" value="1"/>
</dbReference>
<dbReference type="Pfam" id="PF00990">
    <property type="entry name" value="GGDEF"/>
    <property type="match status" value="1"/>
</dbReference>
<dbReference type="PROSITE" id="PS50887">
    <property type="entry name" value="GGDEF"/>
    <property type="match status" value="1"/>
</dbReference>
<dbReference type="PROSITE" id="PS50113">
    <property type="entry name" value="PAC"/>
    <property type="match status" value="1"/>
</dbReference>
<dbReference type="InterPro" id="IPR000014">
    <property type="entry name" value="PAS"/>
</dbReference>
<gene>
    <name evidence="5" type="ORF">RKA07_11805</name>
</gene>
<evidence type="ECO:0000259" key="3">
    <source>
        <dbReference type="PROSITE" id="PS50113"/>
    </source>
</evidence>
<dbReference type="SMART" id="SM00091">
    <property type="entry name" value="PAS"/>
    <property type="match status" value="3"/>
</dbReference>
<dbReference type="Gene3D" id="3.30.450.20">
    <property type="entry name" value="PAS domain"/>
    <property type="match status" value="3"/>
</dbReference>
<dbReference type="Proteomes" id="UP001267407">
    <property type="component" value="Unassembled WGS sequence"/>
</dbReference>
<evidence type="ECO:0000313" key="6">
    <source>
        <dbReference type="Proteomes" id="UP001267407"/>
    </source>
</evidence>
<evidence type="ECO:0000259" key="4">
    <source>
        <dbReference type="PROSITE" id="PS50887"/>
    </source>
</evidence>
<dbReference type="EC" id="2.7.7.65" evidence="5"/>
<dbReference type="Pfam" id="PF13188">
    <property type="entry name" value="PAS_8"/>
    <property type="match status" value="1"/>
</dbReference>
<reference evidence="5" key="1">
    <citation type="submission" date="2023-09" db="EMBL/GenBank/DDBJ databases">
        <title>Marinobacter sediminicola sp. nov. and Marinobacter maritimum sp. nov., isolated from marine sediment.</title>
        <authorList>
            <person name="An J."/>
        </authorList>
    </citation>
    <scope>NUCLEOTIDE SEQUENCE</scope>
    <source>
        <strain evidence="5">F60267</strain>
    </source>
</reference>
<evidence type="ECO:0000313" key="5">
    <source>
        <dbReference type="EMBL" id="MDS1310774.1"/>
    </source>
</evidence>
<dbReference type="NCBIfam" id="TIGR00254">
    <property type="entry name" value="GGDEF"/>
    <property type="match status" value="1"/>
</dbReference>
<evidence type="ECO:0000259" key="2">
    <source>
        <dbReference type="PROSITE" id="PS50112"/>
    </source>
</evidence>
<dbReference type="Pfam" id="PF13426">
    <property type="entry name" value="PAS_9"/>
    <property type="match status" value="1"/>
</dbReference>
<dbReference type="InterPro" id="IPR043128">
    <property type="entry name" value="Rev_trsase/Diguanyl_cyclase"/>
</dbReference>
<dbReference type="CDD" id="cd00130">
    <property type="entry name" value="PAS"/>
    <property type="match status" value="2"/>
</dbReference>
<feature type="domain" description="GGDEF" evidence="4">
    <location>
        <begin position="422"/>
        <end position="555"/>
    </location>
</feature>
<dbReference type="PANTHER" id="PTHR44757:SF2">
    <property type="entry name" value="BIOFILM ARCHITECTURE MAINTENANCE PROTEIN MBAA"/>
    <property type="match status" value="1"/>
</dbReference>
<dbReference type="RefSeq" id="WP_200371854.1">
    <property type="nucleotide sequence ID" value="NZ_JAVMBO010000016.1"/>
</dbReference>
<dbReference type="InterPro" id="IPR000700">
    <property type="entry name" value="PAS-assoc_C"/>
</dbReference>
<dbReference type="NCBIfam" id="TIGR00229">
    <property type="entry name" value="sensory_box"/>
    <property type="match status" value="2"/>
</dbReference>
<feature type="domain" description="PAC" evidence="3">
    <location>
        <begin position="78"/>
        <end position="130"/>
    </location>
</feature>
<dbReference type="Pfam" id="PF08447">
    <property type="entry name" value="PAS_3"/>
    <property type="match status" value="1"/>
</dbReference>
<dbReference type="InterPro" id="IPR013655">
    <property type="entry name" value="PAS_fold_3"/>
</dbReference>
<keyword evidence="5" id="KW-0548">Nucleotidyltransferase</keyword>
<feature type="region of interest" description="Disordered" evidence="1">
    <location>
        <begin position="176"/>
        <end position="198"/>
    </location>
</feature>
<dbReference type="InterPro" id="IPR029787">
    <property type="entry name" value="Nucleotide_cyclase"/>
</dbReference>
<keyword evidence="6" id="KW-1185">Reference proteome</keyword>
<dbReference type="SMART" id="SM00086">
    <property type="entry name" value="PAC"/>
    <property type="match status" value="1"/>
</dbReference>
<proteinExistence type="predicted"/>
<dbReference type="InterPro" id="IPR001610">
    <property type="entry name" value="PAC"/>
</dbReference>
<dbReference type="SUPFAM" id="SSF55785">
    <property type="entry name" value="PYP-like sensor domain (PAS domain)"/>
    <property type="match status" value="3"/>
</dbReference>
<keyword evidence="5" id="KW-0808">Transferase</keyword>